<dbReference type="PANTHER" id="PTHR30055">
    <property type="entry name" value="HTH-TYPE TRANSCRIPTIONAL REGULATOR RUTR"/>
    <property type="match status" value="1"/>
</dbReference>
<evidence type="ECO:0000256" key="4">
    <source>
        <dbReference type="ARBA" id="ARBA00023163"/>
    </source>
</evidence>
<dbReference type="OrthoDB" id="3210235at2"/>
<dbReference type="Pfam" id="PF00440">
    <property type="entry name" value="TetR_N"/>
    <property type="match status" value="1"/>
</dbReference>
<dbReference type="SUPFAM" id="SSF46689">
    <property type="entry name" value="Homeodomain-like"/>
    <property type="match status" value="1"/>
</dbReference>
<dbReference type="AlphaFoldDB" id="A0A248VIJ5"/>
<dbReference type="InterPro" id="IPR023772">
    <property type="entry name" value="DNA-bd_HTH_TetR-type_CS"/>
</dbReference>
<dbReference type="PROSITE" id="PS50977">
    <property type="entry name" value="HTH_TETR_2"/>
    <property type="match status" value="1"/>
</dbReference>
<dbReference type="InterPro" id="IPR001647">
    <property type="entry name" value="HTH_TetR"/>
</dbReference>
<dbReference type="InterPro" id="IPR013570">
    <property type="entry name" value="Tscrpt_reg_YsiA_C"/>
</dbReference>
<evidence type="ECO:0000259" key="6">
    <source>
        <dbReference type="PROSITE" id="PS50977"/>
    </source>
</evidence>
<proteinExistence type="predicted"/>
<gene>
    <name evidence="7" type="ORF">CJU94_11265</name>
</gene>
<feature type="domain" description="HTH tetR-type" evidence="6">
    <location>
        <begin position="17"/>
        <end position="77"/>
    </location>
</feature>
<evidence type="ECO:0000256" key="5">
    <source>
        <dbReference type="PROSITE-ProRule" id="PRU00335"/>
    </source>
</evidence>
<evidence type="ECO:0000256" key="1">
    <source>
        <dbReference type="ARBA" id="ARBA00022491"/>
    </source>
</evidence>
<dbReference type="PROSITE" id="PS01081">
    <property type="entry name" value="HTH_TETR_1"/>
    <property type="match status" value="1"/>
</dbReference>
<organism evidence="7 8">
    <name type="scientific">Paraburkholderia aromaticivorans</name>
    <dbReference type="NCBI Taxonomy" id="2026199"/>
    <lineage>
        <taxon>Bacteria</taxon>
        <taxon>Pseudomonadati</taxon>
        <taxon>Pseudomonadota</taxon>
        <taxon>Betaproteobacteria</taxon>
        <taxon>Burkholderiales</taxon>
        <taxon>Burkholderiaceae</taxon>
        <taxon>Paraburkholderia</taxon>
    </lineage>
</organism>
<keyword evidence="1" id="KW-0678">Repressor</keyword>
<evidence type="ECO:0000256" key="2">
    <source>
        <dbReference type="ARBA" id="ARBA00023015"/>
    </source>
</evidence>
<dbReference type="PRINTS" id="PR00455">
    <property type="entry name" value="HTHTETR"/>
</dbReference>
<keyword evidence="4" id="KW-0804">Transcription</keyword>
<feature type="DNA-binding region" description="H-T-H motif" evidence="5">
    <location>
        <begin position="40"/>
        <end position="59"/>
    </location>
</feature>
<dbReference type="GO" id="GO:0003700">
    <property type="term" value="F:DNA-binding transcription factor activity"/>
    <property type="evidence" value="ECO:0007669"/>
    <property type="project" value="TreeGrafter"/>
</dbReference>
<dbReference type="KEGG" id="parb:CJU94_11265"/>
<protein>
    <submittedName>
        <fullName evidence="7">TetR family transcriptional regulator</fullName>
    </submittedName>
</protein>
<dbReference type="InterPro" id="IPR050109">
    <property type="entry name" value="HTH-type_TetR-like_transc_reg"/>
</dbReference>
<dbReference type="Proteomes" id="UP000215158">
    <property type="component" value="Chromosome 1"/>
</dbReference>
<name>A0A248VIJ5_9BURK</name>
<sequence length="234" mass="25883">MTVSTVSRRVPVQARSEQRLKAILEAARHVFSEVGYASATMTEIAGRVGVSEATIFTYFASKRDLCVRVLGNWYDEIITQVENELPLIAGTRNKFAYLVRTHLYRLSVDGTGLCALILSEGREKDDKFGDVIVELQRRYTAPMMNVLAQGMASGDIRGDMPLGLLRSVVYGPMEHVLWDAVRKQRAVDIEATAASLSDLLWQGLVPPDAQEAALRQLRSDVIGAVKRFEAAALK</sequence>
<dbReference type="GO" id="GO:0000976">
    <property type="term" value="F:transcription cis-regulatory region binding"/>
    <property type="evidence" value="ECO:0007669"/>
    <property type="project" value="TreeGrafter"/>
</dbReference>
<keyword evidence="3 5" id="KW-0238">DNA-binding</keyword>
<evidence type="ECO:0000313" key="7">
    <source>
        <dbReference type="EMBL" id="ASV98692.1"/>
    </source>
</evidence>
<accession>A0A248VIJ5</accession>
<dbReference type="Gene3D" id="1.10.10.60">
    <property type="entry name" value="Homeodomain-like"/>
    <property type="match status" value="1"/>
</dbReference>
<dbReference type="Pfam" id="PF08359">
    <property type="entry name" value="TetR_C_4"/>
    <property type="match status" value="1"/>
</dbReference>
<dbReference type="EMBL" id="CP022989">
    <property type="protein sequence ID" value="ASV98692.1"/>
    <property type="molecule type" value="Genomic_DNA"/>
</dbReference>
<reference evidence="7 8" key="1">
    <citation type="submission" date="2017-08" db="EMBL/GenBank/DDBJ databases">
        <title>Identification and genetic characteristics of simultaneous BTEX- and naphthalene-degrading Paraburkholderia sp. BN5 isolated from petroleum-contaminated soil.</title>
        <authorList>
            <person name="Lee Y."/>
            <person name="Jeon C.O."/>
        </authorList>
    </citation>
    <scope>NUCLEOTIDE SEQUENCE [LARGE SCALE GENOMIC DNA]</scope>
    <source>
        <strain evidence="7 8">BN5</strain>
    </source>
</reference>
<dbReference type="SUPFAM" id="SSF48498">
    <property type="entry name" value="Tetracyclin repressor-like, C-terminal domain"/>
    <property type="match status" value="1"/>
</dbReference>
<dbReference type="InterPro" id="IPR036271">
    <property type="entry name" value="Tet_transcr_reg_TetR-rel_C_sf"/>
</dbReference>
<dbReference type="InterPro" id="IPR009057">
    <property type="entry name" value="Homeodomain-like_sf"/>
</dbReference>
<dbReference type="RefSeq" id="WP_095418747.1">
    <property type="nucleotide sequence ID" value="NZ_CP022989.1"/>
</dbReference>
<keyword evidence="8" id="KW-1185">Reference proteome</keyword>
<evidence type="ECO:0000256" key="3">
    <source>
        <dbReference type="ARBA" id="ARBA00023125"/>
    </source>
</evidence>
<evidence type="ECO:0000313" key="8">
    <source>
        <dbReference type="Proteomes" id="UP000215158"/>
    </source>
</evidence>
<dbReference type="PANTHER" id="PTHR30055:SF226">
    <property type="entry name" value="HTH-TYPE TRANSCRIPTIONAL REGULATOR PKSA"/>
    <property type="match status" value="1"/>
</dbReference>
<keyword evidence="2" id="KW-0805">Transcription regulation</keyword>
<dbReference type="Gene3D" id="1.10.357.10">
    <property type="entry name" value="Tetracycline Repressor, domain 2"/>
    <property type="match status" value="1"/>
</dbReference>